<dbReference type="InterPro" id="IPR001623">
    <property type="entry name" value="DnaJ_domain"/>
</dbReference>
<dbReference type="SMART" id="SM00271">
    <property type="entry name" value="DnaJ"/>
    <property type="match status" value="1"/>
</dbReference>
<evidence type="ECO:0000256" key="2">
    <source>
        <dbReference type="SAM" id="MobiDB-lite"/>
    </source>
</evidence>
<reference evidence="5 6" key="1">
    <citation type="submission" date="2019-02" db="EMBL/GenBank/DDBJ databases">
        <title>Marinobacter halodurans sp. nov., a marine bacterium isolated from sea tidal flat.</title>
        <authorList>
            <person name="Yoo Y."/>
            <person name="Lee D.W."/>
            <person name="Kim B.S."/>
            <person name="Kim J.-J."/>
        </authorList>
    </citation>
    <scope>NUCLEOTIDE SEQUENCE [LARGE SCALE GENOMIC DNA]</scope>
    <source>
        <strain evidence="5 6">YJ-S3-2</strain>
    </source>
</reference>
<evidence type="ECO:0000313" key="6">
    <source>
        <dbReference type="Proteomes" id="UP000313645"/>
    </source>
</evidence>
<feature type="region of interest" description="Disordered" evidence="2">
    <location>
        <begin position="73"/>
        <end position="93"/>
    </location>
</feature>
<keyword evidence="3" id="KW-1133">Transmembrane helix</keyword>
<dbReference type="Gene3D" id="1.10.287.110">
    <property type="entry name" value="DnaJ domain"/>
    <property type="match status" value="1"/>
</dbReference>
<accession>A0ABY1ZPX8</accession>
<evidence type="ECO:0000313" key="5">
    <source>
        <dbReference type="EMBL" id="TBW57725.1"/>
    </source>
</evidence>
<organism evidence="5 6">
    <name type="scientific">Marinobacter halodurans</name>
    <dbReference type="NCBI Taxonomy" id="2528979"/>
    <lineage>
        <taxon>Bacteria</taxon>
        <taxon>Pseudomonadati</taxon>
        <taxon>Pseudomonadota</taxon>
        <taxon>Gammaproteobacteria</taxon>
        <taxon>Pseudomonadales</taxon>
        <taxon>Marinobacteraceae</taxon>
        <taxon>Marinobacter</taxon>
    </lineage>
</organism>
<protein>
    <recommendedName>
        <fullName evidence="4">J domain-containing protein</fullName>
    </recommendedName>
</protein>
<evidence type="ECO:0000256" key="3">
    <source>
        <dbReference type="SAM" id="Phobius"/>
    </source>
</evidence>
<feature type="transmembrane region" description="Helical" evidence="3">
    <location>
        <begin position="239"/>
        <end position="257"/>
    </location>
</feature>
<feature type="domain" description="J" evidence="4">
    <location>
        <begin position="2"/>
        <end position="53"/>
    </location>
</feature>
<feature type="transmembrane region" description="Helical" evidence="3">
    <location>
        <begin position="269"/>
        <end position="289"/>
    </location>
</feature>
<name>A0ABY1ZPX8_9GAMM</name>
<evidence type="ECO:0000256" key="1">
    <source>
        <dbReference type="ARBA" id="ARBA00023186"/>
    </source>
</evidence>
<dbReference type="EMBL" id="SJDL01000007">
    <property type="protein sequence ID" value="TBW57725.1"/>
    <property type="molecule type" value="Genomic_DNA"/>
</dbReference>
<feature type="transmembrane region" description="Helical" evidence="3">
    <location>
        <begin position="301"/>
        <end position="320"/>
    </location>
</feature>
<comment type="caution">
    <text evidence="5">The sequence shown here is derived from an EMBL/GenBank/DDBJ whole genome shotgun (WGS) entry which is preliminary data.</text>
</comment>
<feature type="transmembrane region" description="Helical" evidence="3">
    <location>
        <begin position="370"/>
        <end position="388"/>
    </location>
</feature>
<keyword evidence="3" id="KW-0812">Transmembrane</keyword>
<dbReference type="CDD" id="cd06257">
    <property type="entry name" value="DnaJ"/>
    <property type="match status" value="1"/>
</dbReference>
<dbReference type="Proteomes" id="UP000313645">
    <property type="component" value="Unassembled WGS sequence"/>
</dbReference>
<dbReference type="SUPFAM" id="SSF46565">
    <property type="entry name" value="Chaperone J-domain"/>
    <property type="match status" value="1"/>
</dbReference>
<dbReference type="InterPro" id="IPR036869">
    <property type="entry name" value="J_dom_sf"/>
</dbReference>
<proteinExistence type="predicted"/>
<keyword evidence="3" id="KW-0472">Membrane</keyword>
<sequence length="389" mass="44068">MNAWEILGIEPGSDRRAIKKAYARLARDCHPEERPEAFMELRQAYEVALEQLAGAEPGIMEVPPAGVEPMPVYPSESEPVPEWEPEYEDGAQTNDHVSASPVFDSRAVETLCDDLASFVRRPLDEQSPEELEAILGHPLLEHMEVRDWVGLRLLTPFCVEIHEASFKQCPFSRNTLLALDRVFHWSANYQMMPGLPVDDFHVLLDGAYESQHSANQRYGWKWLANLLLGFKGSITRREWLLGFVCMILWVITTLNILQGIINLVPPQPYHSLLFLGVGLVGLYSFICLTIKRAVDAGVNRLGALIMATLFPFVIPLYIVGAPQQRADVPDPRLQFMDHLDLAYWDVRDQLPQSGFMQKVKQFYRRLSGRVFGKLGIVFVVGLALTPWVN</sequence>
<dbReference type="Pfam" id="PF00226">
    <property type="entry name" value="DnaJ"/>
    <property type="match status" value="1"/>
</dbReference>
<feature type="compositionally biased region" description="Acidic residues" evidence="2">
    <location>
        <begin position="79"/>
        <end position="89"/>
    </location>
</feature>
<gene>
    <name evidence="5" type="ORF">EZI54_06150</name>
</gene>
<dbReference type="PROSITE" id="PS50076">
    <property type="entry name" value="DNAJ_2"/>
    <property type="match status" value="1"/>
</dbReference>
<keyword evidence="6" id="KW-1185">Reference proteome</keyword>
<evidence type="ECO:0000259" key="4">
    <source>
        <dbReference type="PROSITE" id="PS50076"/>
    </source>
</evidence>
<keyword evidence="1" id="KW-0143">Chaperone</keyword>